<dbReference type="PANTHER" id="PTHR47328">
    <property type="match status" value="1"/>
</dbReference>
<dbReference type="PANTHER" id="PTHR47328:SF1">
    <property type="entry name" value="RUTC FAMILY PROTEIN YOAB"/>
    <property type="match status" value="1"/>
</dbReference>
<dbReference type="Gene3D" id="3.30.1330.40">
    <property type="entry name" value="RutC-like"/>
    <property type="match status" value="1"/>
</dbReference>
<dbReference type="CDD" id="cd06150">
    <property type="entry name" value="YjgF_YER057c_UK114_like_2"/>
    <property type="match status" value="1"/>
</dbReference>
<evidence type="ECO:0000313" key="1">
    <source>
        <dbReference type="EMBL" id="RWR27678.1"/>
    </source>
</evidence>
<dbReference type="RefSeq" id="WP_128238077.1">
    <property type="nucleotide sequence ID" value="NZ_SAUX01000019.1"/>
</dbReference>
<organism evidence="1 2">
    <name type="scientific">Paenirhodobacter populi</name>
    <dbReference type="NCBI Taxonomy" id="2306993"/>
    <lineage>
        <taxon>Bacteria</taxon>
        <taxon>Pseudomonadati</taxon>
        <taxon>Pseudomonadota</taxon>
        <taxon>Alphaproteobacteria</taxon>
        <taxon>Rhodobacterales</taxon>
        <taxon>Rhodobacter group</taxon>
        <taxon>Paenirhodobacter</taxon>
    </lineage>
</organism>
<dbReference type="OrthoDB" id="9803101at2"/>
<dbReference type="InterPro" id="IPR035959">
    <property type="entry name" value="RutC-like_sf"/>
</dbReference>
<dbReference type="InterPro" id="IPR035709">
    <property type="entry name" value="YoaB-like"/>
</dbReference>
<evidence type="ECO:0000313" key="2">
    <source>
        <dbReference type="Proteomes" id="UP000285295"/>
    </source>
</evidence>
<dbReference type="AlphaFoldDB" id="A0A443K4H3"/>
<sequence>MTIDRFRPQGHKSDMVRHGELLFISGIVAAHFDQPVEAQAEDILARLGQLLAEGGSSRAQVLSATIWLADIADRERVNTVWNRWVVPGHQPARTCIGADLAGSNVLIEIALTAAVAGPKPDGSDVAG</sequence>
<dbReference type="InterPro" id="IPR006175">
    <property type="entry name" value="YjgF/YER057c/UK114"/>
</dbReference>
<reference evidence="1 2" key="2">
    <citation type="submission" date="2019-01" db="EMBL/GenBank/DDBJ databases">
        <authorList>
            <person name="Li Y."/>
        </authorList>
    </citation>
    <scope>NUCLEOTIDE SEQUENCE [LARGE SCALE GENOMIC DNA]</scope>
    <source>
        <strain evidence="1 2">D19-10-3-21</strain>
    </source>
</reference>
<name>A0A443K4H3_9RHOB</name>
<reference evidence="1 2" key="1">
    <citation type="submission" date="2019-01" db="EMBL/GenBank/DDBJ databases">
        <title>Sinorhodobacter populi sp. nov. isolated from the symptomatic bark tissue of Populus euramericana canker.</title>
        <authorList>
            <person name="Xu G."/>
        </authorList>
    </citation>
    <scope>NUCLEOTIDE SEQUENCE [LARGE SCALE GENOMIC DNA]</scope>
    <source>
        <strain evidence="1 2">D19-10-3-21</strain>
    </source>
</reference>
<dbReference type="SUPFAM" id="SSF55298">
    <property type="entry name" value="YjgF-like"/>
    <property type="match status" value="1"/>
</dbReference>
<comment type="caution">
    <text evidence="1">The sequence shown here is derived from an EMBL/GenBank/DDBJ whole genome shotgun (WGS) entry which is preliminary data.</text>
</comment>
<dbReference type="EMBL" id="SAUX01000019">
    <property type="protein sequence ID" value="RWR27678.1"/>
    <property type="molecule type" value="Genomic_DNA"/>
</dbReference>
<protein>
    <submittedName>
        <fullName evidence="1">RidA family protein</fullName>
    </submittedName>
</protein>
<gene>
    <name evidence="1" type="ORF">D2T31_15705</name>
</gene>
<proteinExistence type="predicted"/>
<dbReference type="Pfam" id="PF01042">
    <property type="entry name" value="Ribonuc_L-PSP"/>
    <property type="match status" value="1"/>
</dbReference>
<dbReference type="Proteomes" id="UP000285295">
    <property type="component" value="Unassembled WGS sequence"/>
</dbReference>
<accession>A0A443K4H3</accession>